<dbReference type="Proteomes" id="UP000007059">
    <property type="component" value="Chromosome"/>
</dbReference>
<organism evidence="1 2">
    <name type="scientific">Faecalibacterium prausnitzii SL3/3</name>
    <dbReference type="NCBI Taxonomy" id="657322"/>
    <lineage>
        <taxon>Bacteria</taxon>
        <taxon>Bacillati</taxon>
        <taxon>Bacillota</taxon>
        <taxon>Clostridia</taxon>
        <taxon>Eubacteriales</taxon>
        <taxon>Oscillospiraceae</taxon>
        <taxon>Faecalibacterium</taxon>
    </lineage>
</organism>
<reference evidence="1 2" key="2">
    <citation type="submission" date="2010-03" db="EMBL/GenBank/DDBJ databases">
        <authorList>
            <person name="Pajon A."/>
        </authorList>
    </citation>
    <scope>NUCLEOTIDE SEQUENCE [LARGE SCALE GENOMIC DNA]</scope>
    <source>
        <strain evidence="1 2">SL3/3</strain>
    </source>
</reference>
<sequence length="31" mass="3602">MVQLVLSGKRRGLLRNQFYYKAAGLKCNNFL</sequence>
<dbReference type="AlphaFoldDB" id="D4K6K7"/>
<protein>
    <submittedName>
        <fullName evidence="1">Uncharacterized protein</fullName>
    </submittedName>
</protein>
<proteinExistence type="predicted"/>
<accession>D4K6K7</accession>
<evidence type="ECO:0000313" key="1">
    <source>
        <dbReference type="EMBL" id="CBL03216.1"/>
    </source>
</evidence>
<dbReference type="HOGENOM" id="CLU_3396608_0_0_9"/>
<gene>
    <name evidence="1" type="ORF">FPR_31580</name>
</gene>
<reference evidence="1 2" key="1">
    <citation type="submission" date="2010-03" db="EMBL/GenBank/DDBJ databases">
        <title>The genome sequence of Faecalibacterium prausnitzii SL3/3.</title>
        <authorList>
            <consortium name="metaHIT consortium -- http://www.metahit.eu/"/>
            <person name="Pajon A."/>
            <person name="Turner K."/>
            <person name="Parkhill J."/>
            <person name="Duncan S."/>
            <person name="Flint H."/>
        </authorList>
    </citation>
    <scope>NUCLEOTIDE SEQUENCE [LARGE SCALE GENOMIC DNA]</scope>
    <source>
        <strain evidence="1 2">SL3/3</strain>
    </source>
</reference>
<dbReference type="EMBL" id="FP929046">
    <property type="protein sequence ID" value="CBL03216.1"/>
    <property type="molecule type" value="Genomic_DNA"/>
</dbReference>
<dbReference type="KEGG" id="fpa:FPR_31580"/>
<name>D4K6K7_9FIRM</name>
<evidence type="ECO:0000313" key="2">
    <source>
        <dbReference type="Proteomes" id="UP000007059"/>
    </source>
</evidence>